<dbReference type="CDD" id="cd11716">
    <property type="entry name" value="THUMP_ThiI"/>
    <property type="match status" value="1"/>
</dbReference>
<evidence type="ECO:0000259" key="13">
    <source>
        <dbReference type="PROSITE" id="PS51165"/>
    </source>
</evidence>
<feature type="binding site" evidence="11">
    <location>
        <position position="298"/>
    </location>
    <ligand>
        <name>ATP</name>
        <dbReference type="ChEBI" id="CHEBI:30616"/>
    </ligand>
</feature>
<evidence type="ECO:0000256" key="8">
    <source>
        <dbReference type="ARBA" id="ARBA00022977"/>
    </source>
</evidence>
<dbReference type="InterPro" id="IPR003720">
    <property type="entry name" value="tRNA_STrfase"/>
</dbReference>
<dbReference type="CDD" id="cd00158">
    <property type="entry name" value="RHOD"/>
    <property type="match status" value="1"/>
</dbReference>
<dbReference type="RefSeq" id="WP_220780817.1">
    <property type="nucleotide sequence ID" value="NZ_BPEY01000025.1"/>
</dbReference>
<keyword evidence="7 11" id="KW-0694">RNA-binding</keyword>
<protein>
    <recommendedName>
        <fullName evidence="11">tRNA sulfurtransferase</fullName>
        <ecNumber evidence="11">2.8.1.4</ecNumber>
    </recommendedName>
    <alternativeName>
        <fullName evidence="11">Sulfur carrier protein ThiS sulfurtransferase</fullName>
    </alternativeName>
    <alternativeName>
        <fullName evidence="11">Thiamine biosynthesis protein ThiI</fullName>
    </alternativeName>
    <alternativeName>
        <fullName evidence="11">tRNA 4-thiouridine synthase</fullName>
    </alternativeName>
</protein>
<feature type="binding site" evidence="11">
    <location>
        <begin position="185"/>
        <end position="186"/>
    </location>
    <ligand>
        <name>ATP</name>
        <dbReference type="ChEBI" id="CHEBI:30616"/>
    </ligand>
</feature>
<feature type="active site" description="Cysteine persulfide intermediate" evidence="11">
    <location>
        <position position="458"/>
    </location>
</feature>
<evidence type="ECO:0000256" key="5">
    <source>
        <dbReference type="ARBA" id="ARBA00022741"/>
    </source>
</evidence>
<dbReference type="SUPFAM" id="SSF52402">
    <property type="entry name" value="Adenine nucleotide alpha hydrolases-like"/>
    <property type="match status" value="1"/>
</dbReference>
<dbReference type="EC" id="2.8.1.4" evidence="11"/>
<proteinExistence type="inferred from homology"/>
<evidence type="ECO:0000256" key="11">
    <source>
        <dbReference type="HAMAP-Rule" id="MF_00021"/>
    </source>
</evidence>
<name>A0ABQ4PC77_9GAMM</name>
<keyword evidence="5 11" id="KW-0547">Nucleotide-binding</keyword>
<dbReference type="InterPro" id="IPR049961">
    <property type="entry name" value="ThiI_N"/>
</dbReference>
<evidence type="ECO:0000256" key="6">
    <source>
        <dbReference type="ARBA" id="ARBA00022840"/>
    </source>
</evidence>
<dbReference type="PROSITE" id="PS51165">
    <property type="entry name" value="THUMP"/>
    <property type="match status" value="1"/>
</dbReference>
<dbReference type="Pfam" id="PF02926">
    <property type="entry name" value="THUMP"/>
    <property type="match status" value="1"/>
</dbReference>
<evidence type="ECO:0000256" key="1">
    <source>
        <dbReference type="ARBA" id="ARBA00004496"/>
    </source>
</evidence>
<comment type="caution">
    <text evidence="14">The sequence shown here is derived from an EMBL/GenBank/DDBJ whole genome shotgun (WGS) entry which is preliminary data.</text>
</comment>
<dbReference type="NCBIfam" id="TIGR04271">
    <property type="entry name" value="ThiI_C_thiazole"/>
    <property type="match status" value="1"/>
</dbReference>
<comment type="catalytic activity">
    <reaction evidence="11">
        <text>[ThiS sulfur-carrier protein]-C-terminal Gly-Gly-AMP + S-sulfanyl-L-cysteinyl-[cysteine desulfurase] + AH2 = [ThiS sulfur-carrier protein]-C-terminal-Gly-aminoethanethioate + L-cysteinyl-[cysteine desulfurase] + A + AMP + 2 H(+)</text>
        <dbReference type="Rhea" id="RHEA:43340"/>
        <dbReference type="Rhea" id="RHEA-COMP:12157"/>
        <dbReference type="Rhea" id="RHEA-COMP:12158"/>
        <dbReference type="Rhea" id="RHEA-COMP:12910"/>
        <dbReference type="Rhea" id="RHEA-COMP:19908"/>
        <dbReference type="ChEBI" id="CHEBI:13193"/>
        <dbReference type="ChEBI" id="CHEBI:15378"/>
        <dbReference type="ChEBI" id="CHEBI:17499"/>
        <dbReference type="ChEBI" id="CHEBI:29950"/>
        <dbReference type="ChEBI" id="CHEBI:61963"/>
        <dbReference type="ChEBI" id="CHEBI:90618"/>
        <dbReference type="ChEBI" id="CHEBI:232372"/>
        <dbReference type="ChEBI" id="CHEBI:456215"/>
    </reaction>
</comment>
<evidence type="ECO:0000313" key="14">
    <source>
        <dbReference type="EMBL" id="GIU45043.1"/>
    </source>
</evidence>
<dbReference type="InterPro" id="IPR014729">
    <property type="entry name" value="Rossmann-like_a/b/a_fold"/>
</dbReference>
<comment type="catalytic activity">
    <reaction evidence="11">
        <text>[ThiI sulfur-carrier protein]-S-sulfanyl-L-cysteine + a uridine in tRNA + 2 reduced [2Fe-2S]-[ferredoxin] + ATP + H(+) = [ThiI sulfur-carrier protein]-L-cysteine + a 4-thiouridine in tRNA + 2 oxidized [2Fe-2S]-[ferredoxin] + AMP + diphosphate</text>
        <dbReference type="Rhea" id="RHEA:24176"/>
        <dbReference type="Rhea" id="RHEA-COMP:10000"/>
        <dbReference type="Rhea" id="RHEA-COMP:10001"/>
        <dbReference type="Rhea" id="RHEA-COMP:13337"/>
        <dbReference type="Rhea" id="RHEA-COMP:13338"/>
        <dbReference type="Rhea" id="RHEA-COMP:13339"/>
        <dbReference type="Rhea" id="RHEA-COMP:13340"/>
        <dbReference type="ChEBI" id="CHEBI:15378"/>
        <dbReference type="ChEBI" id="CHEBI:29950"/>
        <dbReference type="ChEBI" id="CHEBI:30616"/>
        <dbReference type="ChEBI" id="CHEBI:33019"/>
        <dbReference type="ChEBI" id="CHEBI:33737"/>
        <dbReference type="ChEBI" id="CHEBI:33738"/>
        <dbReference type="ChEBI" id="CHEBI:61963"/>
        <dbReference type="ChEBI" id="CHEBI:65315"/>
        <dbReference type="ChEBI" id="CHEBI:136798"/>
        <dbReference type="ChEBI" id="CHEBI:456215"/>
        <dbReference type="EC" id="2.8.1.4"/>
    </reaction>
</comment>
<gene>
    <name evidence="11 14" type="primary">thiI</name>
    <name evidence="14" type="ORF">TUM4438_17640</name>
</gene>
<dbReference type="InterPro" id="IPR026340">
    <property type="entry name" value="THII_Thiazole_biosynth_dom"/>
</dbReference>
<keyword evidence="2 11" id="KW-0963">Cytoplasm</keyword>
<dbReference type="InterPro" id="IPR050102">
    <property type="entry name" value="tRNA_sulfurtransferase_ThiI"/>
</dbReference>
<keyword evidence="4 11" id="KW-0808">Transferase</keyword>
<keyword evidence="9 11" id="KW-1015">Disulfide bond</keyword>
<dbReference type="SUPFAM" id="SSF143437">
    <property type="entry name" value="THUMP domain-like"/>
    <property type="match status" value="1"/>
</dbReference>
<dbReference type="InterPro" id="IPR001763">
    <property type="entry name" value="Rhodanese-like_dom"/>
</dbReference>
<evidence type="ECO:0000256" key="7">
    <source>
        <dbReference type="ARBA" id="ARBA00022884"/>
    </source>
</evidence>
<keyword evidence="10 11" id="KW-0676">Redox-active center</keyword>
<feature type="binding site" evidence="11">
    <location>
        <position position="289"/>
    </location>
    <ligand>
        <name>ATP</name>
        <dbReference type="ChEBI" id="CHEBI:30616"/>
    </ligand>
</feature>
<dbReference type="Gene3D" id="3.40.250.10">
    <property type="entry name" value="Rhodanese-like domain"/>
    <property type="match status" value="1"/>
</dbReference>
<accession>A0ABQ4PC77</accession>
<sequence length="484" mass="54493">MKFIVKLFPEIMMKSKPVRMRFTKMLETNIRNVLKKVDETAKVQRQWDKIMVMVPDDRPDLVEAFGERLACIPGIAHVLQVSVSTFTSVDDIYKQTLAVYKEELAGKTFCVRVKRAGKHDFNSIEVERYVGGGLNQFTDAAGVRLKDPDMTVNLEIDNDNLYLVDKRIEGLGGFPMATQEDVLSLISGGFDSGVSSYQFIKRGSRTHYCFFNLGGDQHEIGVKQVAYHLWQKYGESHKVKFISVPFDPVVQEILERVDNGQMGVVLKRMMMRAAARVAQKMGIQALVTGEAMGQVSSQTLTNLNVIDRCTEQLILRPLIAMDKQDIINLSRQIGTEDFAKSIPEYCGVISQKPTVKAVLSKVEAEEAKFSEDLLDRVIADAEIIDIREIAAQMDTKITETETVDAISAGEIIIDVRAPEEEEKSPLEVDGVEVKAIPFYKLATQFADLDKDKSYLLYCDRGVMSKLQALYLQEQGYTNVKVYRP</sequence>
<reference evidence="14" key="1">
    <citation type="submission" date="2021-05" db="EMBL/GenBank/DDBJ databases">
        <title>Molecular characterization for Shewanella algae harboring chromosomal blaOXA-55-like strains isolated from clinical and environment sample.</title>
        <authorList>
            <person name="Ohama Y."/>
            <person name="Aoki K."/>
            <person name="Harada S."/>
            <person name="Moriya K."/>
            <person name="Ishii Y."/>
            <person name="Tateda K."/>
        </authorList>
    </citation>
    <scope>NUCLEOTIDE SEQUENCE</scope>
    <source>
        <strain evidence="14">JCM 11563</strain>
    </source>
</reference>
<dbReference type="InterPro" id="IPR049962">
    <property type="entry name" value="THUMP_ThiI"/>
</dbReference>
<dbReference type="Pfam" id="PF02568">
    <property type="entry name" value="ThiI"/>
    <property type="match status" value="1"/>
</dbReference>
<dbReference type="Pfam" id="PF22025">
    <property type="entry name" value="ThiI_fer"/>
    <property type="match status" value="1"/>
</dbReference>
<comment type="subcellular location">
    <subcellularLocation>
        <location evidence="1 11">Cytoplasm</location>
    </subcellularLocation>
</comment>
<dbReference type="Pfam" id="PF00581">
    <property type="entry name" value="Rhodanese"/>
    <property type="match status" value="1"/>
</dbReference>
<evidence type="ECO:0000256" key="2">
    <source>
        <dbReference type="ARBA" id="ARBA00022490"/>
    </source>
</evidence>
<keyword evidence="3 11" id="KW-0820">tRNA-binding</keyword>
<feature type="binding site" evidence="11">
    <location>
        <position position="267"/>
    </location>
    <ligand>
        <name>ATP</name>
        <dbReference type="ChEBI" id="CHEBI:30616"/>
    </ligand>
</feature>
<evidence type="ECO:0000259" key="12">
    <source>
        <dbReference type="PROSITE" id="PS50206"/>
    </source>
</evidence>
<feature type="disulfide bond" description="Redox-active" evidence="11">
    <location>
        <begin position="346"/>
        <end position="458"/>
    </location>
</feature>
<dbReference type="Proteomes" id="UP000887104">
    <property type="component" value="Unassembled WGS sequence"/>
</dbReference>
<comment type="caution">
    <text evidence="11">Lacks conserved residue(s) required for the propagation of feature annotation.</text>
</comment>
<evidence type="ECO:0000256" key="9">
    <source>
        <dbReference type="ARBA" id="ARBA00023157"/>
    </source>
</evidence>
<dbReference type="InterPro" id="IPR036873">
    <property type="entry name" value="Rhodanese-like_dom_sf"/>
</dbReference>
<evidence type="ECO:0000256" key="10">
    <source>
        <dbReference type="ARBA" id="ARBA00023284"/>
    </source>
</evidence>
<dbReference type="Gene3D" id="3.30.2130.30">
    <property type="match status" value="1"/>
</dbReference>
<dbReference type="CDD" id="cd01712">
    <property type="entry name" value="PPase_ThiI"/>
    <property type="match status" value="1"/>
</dbReference>
<keyword evidence="6 11" id="KW-0067">ATP-binding</keyword>
<evidence type="ECO:0000256" key="3">
    <source>
        <dbReference type="ARBA" id="ARBA00022555"/>
    </source>
</evidence>
<dbReference type="HAMAP" id="MF_00021">
    <property type="entry name" value="ThiI"/>
    <property type="match status" value="1"/>
</dbReference>
<comment type="function">
    <text evidence="11">Catalyzes the ATP-dependent transfer of a sulfur to tRNA to produce 4-thiouridine in position 8 of tRNAs, which functions as a near-UV photosensor. Also catalyzes the transfer of sulfur to the sulfur carrier protein ThiS, forming ThiS-thiocarboxylate. This is a step in the synthesis of thiazole, in the thiamine biosynthesis pathway. The sulfur is donated as persulfide by IscS.</text>
</comment>
<evidence type="ECO:0000313" key="15">
    <source>
        <dbReference type="Proteomes" id="UP000887104"/>
    </source>
</evidence>
<dbReference type="SMART" id="SM00981">
    <property type="entry name" value="THUMP"/>
    <property type="match status" value="1"/>
</dbReference>
<dbReference type="NCBIfam" id="TIGR00342">
    <property type="entry name" value="tRNA uracil 4-sulfurtransferase ThiI"/>
    <property type="match status" value="1"/>
</dbReference>
<dbReference type="InterPro" id="IPR020536">
    <property type="entry name" value="ThiI_AANH"/>
</dbReference>
<feature type="domain" description="Rhodanese" evidence="12">
    <location>
        <begin position="406"/>
        <end position="482"/>
    </location>
</feature>
<dbReference type="PANTHER" id="PTHR43209">
    <property type="entry name" value="TRNA SULFURTRANSFERASE"/>
    <property type="match status" value="1"/>
</dbReference>
<evidence type="ECO:0000256" key="4">
    <source>
        <dbReference type="ARBA" id="ARBA00022679"/>
    </source>
</evidence>
<organism evidence="14 15">
    <name type="scientific">Shewanella sairae</name>
    <dbReference type="NCBI Taxonomy" id="190310"/>
    <lineage>
        <taxon>Bacteria</taxon>
        <taxon>Pseudomonadati</taxon>
        <taxon>Pseudomonadota</taxon>
        <taxon>Gammaproteobacteria</taxon>
        <taxon>Alteromonadales</taxon>
        <taxon>Shewanellaceae</taxon>
        <taxon>Shewanella</taxon>
    </lineage>
</organism>
<dbReference type="InterPro" id="IPR054173">
    <property type="entry name" value="ThiI_fer"/>
</dbReference>
<dbReference type="Gene3D" id="3.40.50.620">
    <property type="entry name" value="HUPs"/>
    <property type="match status" value="1"/>
</dbReference>
<dbReference type="PANTHER" id="PTHR43209:SF1">
    <property type="entry name" value="TRNA SULFURTRANSFERASE"/>
    <property type="match status" value="1"/>
</dbReference>
<comment type="similarity">
    <text evidence="11">Belongs to the ThiI family.</text>
</comment>
<dbReference type="PROSITE" id="PS50206">
    <property type="entry name" value="RHODANESE_3"/>
    <property type="match status" value="1"/>
</dbReference>
<keyword evidence="8 11" id="KW-0784">Thiamine biosynthesis</keyword>
<dbReference type="InterPro" id="IPR004114">
    <property type="entry name" value="THUMP_dom"/>
</dbReference>
<dbReference type="SUPFAM" id="SSF52821">
    <property type="entry name" value="Rhodanese/Cell cycle control phosphatase"/>
    <property type="match status" value="1"/>
</dbReference>
<keyword evidence="15" id="KW-1185">Reference proteome</keyword>
<comment type="pathway">
    <text evidence="11">Cofactor biosynthesis; thiamine diphosphate biosynthesis.</text>
</comment>
<dbReference type="EMBL" id="BPEY01000025">
    <property type="protein sequence ID" value="GIU45043.1"/>
    <property type="molecule type" value="Genomic_DNA"/>
</dbReference>
<feature type="domain" description="THUMP" evidence="13">
    <location>
        <begin position="63"/>
        <end position="167"/>
    </location>
</feature>